<dbReference type="RefSeq" id="WP_148073642.1">
    <property type="nucleotide sequence ID" value="NZ_CP042913.1"/>
</dbReference>
<name>A0A5B9Q7V0_9BACT</name>
<proteinExistence type="predicted"/>
<protein>
    <recommendedName>
        <fullName evidence="3">DUF3352 domain-containing protein</fullName>
    </recommendedName>
</protein>
<sequence>MKAFISLLYVVIVFTGLSAFARESLLTAYVPADAIVFIATPDLTEFDSQWSATSFAHLWQSEDFADFRKAFHEATRISSGSEVSLLGISWQQLLNIASGEACWALAPLGDDVGFLLLVDVSGHKDEATQLVAELRAQATSRTYFLEEGILGITNRQEFAIAPSESLASNEQFATVAEHSYSTAAMLTWYLKPWAFRSLAMRSGSEELGQTWQLLADNGFKVVQAIGGAMTLSTNEYDVENQCFIYAPGERQKASRLLDFASLRDDPLPKWVPGEIDSVSRIQWNLAGALAGYGSYFDAAYAEEVEGTFDAVLDDILKEPTGPQVDVMALMGIQAGPVLRLSKTLDDGLTATVYAVRISDEERMVDALQRMFGPDKGVEKKSASSFELWVFKDAITDPDVGQPMGPDLANYSLAAAHGYFFVATSEDALIALLEDKPSTKQFHSEELERQLKDHLAENTIRTHISPSAAGLRPIYEGLRKRGEVDLGQLLGDPESEQHVLNLAQLPNSNVLPNFIASGFGFVNQTEDGWLLQDFVGKEVK</sequence>
<reference evidence="1 2" key="1">
    <citation type="submission" date="2019-08" db="EMBL/GenBank/DDBJ databases">
        <title>Deep-cultivation of Planctomycetes and their phenomic and genomic characterization uncovers novel biology.</title>
        <authorList>
            <person name="Wiegand S."/>
            <person name="Jogler M."/>
            <person name="Boedeker C."/>
            <person name="Pinto D."/>
            <person name="Vollmers J."/>
            <person name="Rivas-Marin E."/>
            <person name="Kohn T."/>
            <person name="Peeters S.H."/>
            <person name="Heuer A."/>
            <person name="Rast P."/>
            <person name="Oberbeckmann S."/>
            <person name="Bunk B."/>
            <person name="Jeske O."/>
            <person name="Meyerdierks A."/>
            <person name="Storesund J.E."/>
            <person name="Kallscheuer N."/>
            <person name="Luecker S."/>
            <person name="Lage O.M."/>
            <person name="Pohl T."/>
            <person name="Merkel B.J."/>
            <person name="Hornburger P."/>
            <person name="Mueller R.-W."/>
            <person name="Bruemmer F."/>
            <person name="Labrenz M."/>
            <person name="Spormann A.M."/>
            <person name="Op den Camp H."/>
            <person name="Overmann J."/>
            <person name="Amann R."/>
            <person name="Jetten M.S.M."/>
            <person name="Mascher T."/>
            <person name="Medema M.H."/>
            <person name="Devos D.P."/>
            <person name="Kaster A.-K."/>
            <person name="Ovreas L."/>
            <person name="Rohde M."/>
            <person name="Galperin M.Y."/>
            <person name="Jogler C."/>
        </authorList>
    </citation>
    <scope>NUCLEOTIDE SEQUENCE [LARGE SCALE GENOMIC DNA]</scope>
    <source>
        <strain evidence="1 2">Pr1d</strain>
    </source>
</reference>
<evidence type="ECO:0008006" key="3">
    <source>
        <dbReference type="Google" id="ProtNLM"/>
    </source>
</evidence>
<dbReference type="Proteomes" id="UP000323917">
    <property type="component" value="Chromosome"/>
</dbReference>
<accession>A0A5B9Q7V0</accession>
<dbReference type="EMBL" id="CP042913">
    <property type="protein sequence ID" value="QEG35087.1"/>
    <property type="molecule type" value="Genomic_DNA"/>
</dbReference>
<organism evidence="1 2">
    <name type="scientific">Bythopirellula goksoeyrii</name>
    <dbReference type="NCBI Taxonomy" id="1400387"/>
    <lineage>
        <taxon>Bacteria</taxon>
        <taxon>Pseudomonadati</taxon>
        <taxon>Planctomycetota</taxon>
        <taxon>Planctomycetia</taxon>
        <taxon>Pirellulales</taxon>
        <taxon>Lacipirellulaceae</taxon>
        <taxon>Bythopirellula</taxon>
    </lineage>
</organism>
<evidence type="ECO:0000313" key="1">
    <source>
        <dbReference type="EMBL" id="QEG35087.1"/>
    </source>
</evidence>
<dbReference type="KEGG" id="bgok:Pr1d_23780"/>
<gene>
    <name evidence="1" type="ORF">Pr1d_23780</name>
</gene>
<dbReference type="AlphaFoldDB" id="A0A5B9Q7V0"/>
<dbReference type="OrthoDB" id="253793at2"/>
<evidence type="ECO:0000313" key="2">
    <source>
        <dbReference type="Proteomes" id="UP000323917"/>
    </source>
</evidence>
<keyword evidence="2" id="KW-1185">Reference proteome</keyword>